<dbReference type="SUPFAM" id="SSF55144">
    <property type="entry name" value="LigT-like"/>
    <property type="match status" value="1"/>
</dbReference>
<organism evidence="1">
    <name type="scientific">bioreactor metagenome</name>
    <dbReference type="NCBI Taxonomy" id="1076179"/>
    <lineage>
        <taxon>unclassified sequences</taxon>
        <taxon>metagenomes</taxon>
        <taxon>ecological metagenomes</taxon>
    </lineage>
</organism>
<dbReference type="Gene3D" id="3.90.1140.10">
    <property type="entry name" value="Cyclic phosphodiesterase"/>
    <property type="match status" value="1"/>
</dbReference>
<dbReference type="EMBL" id="VSSQ01009968">
    <property type="protein sequence ID" value="MPM43085.1"/>
    <property type="molecule type" value="Genomic_DNA"/>
</dbReference>
<protein>
    <recommendedName>
        <fullName evidence="2">RNA 2',3'-cyclic phosphodiesterase</fullName>
    </recommendedName>
</protein>
<reference evidence="1" key="1">
    <citation type="submission" date="2019-08" db="EMBL/GenBank/DDBJ databases">
        <authorList>
            <person name="Kucharzyk K."/>
            <person name="Murdoch R.W."/>
            <person name="Higgins S."/>
            <person name="Loffler F."/>
        </authorList>
    </citation>
    <scope>NUCLEOTIDE SEQUENCE</scope>
</reference>
<proteinExistence type="predicted"/>
<dbReference type="AlphaFoldDB" id="A0A644ZQC0"/>
<accession>A0A644ZQC0</accession>
<dbReference type="InterPro" id="IPR009097">
    <property type="entry name" value="Cyclic_Pdiesterase"/>
</dbReference>
<gene>
    <name evidence="1" type="ORF">SDC9_89758</name>
</gene>
<name>A0A644ZQC0_9ZZZZ</name>
<evidence type="ECO:0008006" key="2">
    <source>
        <dbReference type="Google" id="ProtNLM"/>
    </source>
</evidence>
<evidence type="ECO:0000313" key="1">
    <source>
        <dbReference type="EMBL" id="MPM43085.1"/>
    </source>
</evidence>
<sequence>MYSIASIFSNQDETIWKSLNKTCEYGGLHKTAIPHFSWQSAESYHFDRVRAELAKISTEVAPFSFKTSGVGIFNNKRKIFFLIIVKNRALLEMHEMIWQRTVRFTEQANLHYSPENWIPHITLNLNELTEDQFKCSVDELTRKPMNYEFEVHEFGLLYLTSTSSGIDSLYPLEPDK</sequence>
<dbReference type="Pfam" id="PF13563">
    <property type="entry name" value="2_5_RNA_ligase2"/>
    <property type="match status" value="1"/>
</dbReference>
<comment type="caution">
    <text evidence="1">The sequence shown here is derived from an EMBL/GenBank/DDBJ whole genome shotgun (WGS) entry which is preliminary data.</text>
</comment>